<dbReference type="GeneID" id="11509616"/>
<dbReference type="KEGG" id="mtm:MYCTH_2312644"/>
<organism evidence="2 3">
    <name type="scientific">Thermothelomyces thermophilus (strain ATCC 42464 / BCRC 31852 / DSM 1799)</name>
    <name type="common">Sporotrichum thermophile</name>
    <dbReference type="NCBI Taxonomy" id="573729"/>
    <lineage>
        <taxon>Eukaryota</taxon>
        <taxon>Fungi</taxon>
        <taxon>Dikarya</taxon>
        <taxon>Ascomycota</taxon>
        <taxon>Pezizomycotina</taxon>
        <taxon>Sordariomycetes</taxon>
        <taxon>Sordariomycetidae</taxon>
        <taxon>Sordariales</taxon>
        <taxon>Chaetomiaceae</taxon>
        <taxon>Thermothelomyces</taxon>
    </lineage>
</organism>
<feature type="region of interest" description="Disordered" evidence="1">
    <location>
        <begin position="76"/>
        <end position="110"/>
    </location>
</feature>
<gene>
    <name evidence="2" type="ORF">MYCTH_2312644</name>
</gene>
<evidence type="ECO:0000313" key="2">
    <source>
        <dbReference type="EMBL" id="AEO61898.1"/>
    </source>
</evidence>
<reference evidence="2 3" key="1">
    <citation type="journal article" date="2011" name="Nat. Biotechnol.">
        <title>Comparative genomic analysis of the thermophilic biomass-degrading fungi Myceliophthora thermophila and Thielavia terrestris.</title>
        <authorList>
            <person name="Berka R.M."/>
            <person name="Grigoriev I.V."/>
            <person name="Otillar R."/>
            <person name="Salamov A."/>
            <person name="Grimwood J."/>
            <person name="Reid I."/>
            <person name="Ishmael N."/>
            <person name="John T."/>
            <person name="Darmond C."/>
            <person name="Moisan M.-C."/>
            <person name="Henrissat B."/>
            <person name="Coutinho P.M."/>
            <person name="Lombard V."/>
            <person name="Natvig D.O."/>
            <person name="Lindquist E."/>
            <person name="Schmutz J."/>
            <person name="Lucas S."/>
            <person name="Harris P."/>
            <person name="Powlowski J."/>
            <person name="Bellemare A."/>
            <person name="Taylor D."/>
            <person name="Butler G."/>
            <person name="de Vries R.P."/>
            <person name="Allijn I.E."/>
            <person name="van den Brink J."/>
            <person name="Ushinsky S."/>
            <person name="Storms R."/>
            <person name="Powell A.J."/>
            <person name="Paulsen I.T."/>
            <person name="Elbourne L.D.H."/>
            <person name="Baker S.E."/>
            <person name="Magnuson J."/>
            <person name="LaBoissiere S."/>
            <person name="Clutterbuck A.J."/>
            <person name="Martinez D."/>
            <person name="Wogulis M."/>
            <person name="de Leon A.L."/>
            <person name="Rey M.W."/>
            <person name="Tsang A."/>
        </authorList>
    </citation>
    <scope>NUCLEOTIDE SEQUENCE [LARGE SCALE GENOMIC DNA]</scope>
    <source>
        <strain evidence="3">ATCC 42464 / BCRC 31852 / DSM 1799</strain>
    </source>
</reference>
<dbReference type="AlphaFoldDB" id="G2QN25"/>
<evidence type="ECO:0000256" key="1">
    <source>
        <dbReference type="SAM" id="MobiDB-lite"/>
    </source>
</evidence>
<accession>G2QN25</accession>
<dbReference type="HOGENOM" id="CLU_2172814_0_0_1"/>
<protein>
    <submittedName>
        <fullName evidence="2">Uncharacterized protein</fullName>
    </submittedName>
</protein>
<keyword evidence="3" id="KW-1185">Reference proteome</keyword>
<feature type="compositionally biased region" description="Basic and acidic residues" evidence="1">
    <location>
        <begin position="79"/>
        <end position="89"/>
    </location>
</feature>
<name>G2QN25_THET4</name>
<proteinExistence type="predicted"/>
<dbReference type="InParanoid" id="G2QN25"/>
<dbReference type="EMBL" id="CP003008">
    <property type="protein sequence ID" value="AEO61898.1"/>
    <property type="molecule type" value="Genomic_DNA"/>
</dbReference>
<dbReference type="VEuPathDB" id="FungiDB:MYCTH_2312644"/>
<evidence type="ECO:0000313" key="3">
    <source>
        <dbReference type="Proteomes" id="UP000007322"/>
    </source>
</evidence>
<dbReference type="RefSeq" id="XP_003667143.1">
    <property type="nucleotide sequence ID" value="XM_003667095.1"/>
</dbReference>
<dbReference type="Proteomes" id="UP000007322">
    <property type="component" value="Chromosome 7"/>
</dbReference>
<sequence>MSGQACVEPFLLVSCKFATASLGFIEDLITKPTIEIMMSASPTDLQKPRKSQVGRFLRVAKIRIACNLAKSLNSGVKRRNGETQRDRGRTPRFADPVHVGKASERGLFGF</sequence>